<dbReference type="Pfam" id="PF03379">
    <property type="entry name" value="CcmB"/>
    <property type="match status" value="1"/>
</dbReference>
<evidence type="ECO:0000256" key="6">
    <source>
        <dbReference type="SAM" id="Phobius"/>
    </source>
</evidence>
<accession>X0UND8</accession>
<evidence type="ECO:0000256" key="3">
    <source>
        <dbReference type="ARBA" id="ARBA00022692"/>
    </source>
</evidence>
<comment type="subcellular location">
    <subcellularLocation>
        <location evidence="1">Membrane</location>
        <topology evidence="1">Multi-pass membrane protein</topology>
    </subcellularLocation>
</comment>
<keyword evidence="4 6" id="KW-1133">Transmembrane helix</keyword>
<reference evidence="7" key="1">
    <citation type="journal article" date="2014" name="Front. Microbiol.">
        <title>High frequency of phylogenetically diverse reductive dehalogenase-homologous genes in deep subseafloor sedimentary metagenomes.</title>
        <authorList>
            <person name="Kawai M."/>
            <person name="Futagami T."/>
            <person name="Toyoda A."/>
            <person name="Takaki Y."/>
            <person name="Nishi S."/>
            <person name="Hori S."/>
            <person name="Arai W."/>
            <person name="Tsubouchi T."/>
            <person name="Morono Y."/>
            <person name="Uchiyama I."/>
            <person name="Ito T."/>
            <person name="Fujiyama A."/>
            <person name="Inagaki F."/>
            <person name="Takami H."/>
        </authorList>
    </citation>
    <scope>NUCLEOTIDE SEQUENCE</scope>
    <source>
        <strain evidence="7">Expedition CK06-06</strain>
    </source>
</reference>
<comment type="caution">
    <text evidence="7">The sequence shown here is derived from an EMBL/GenBank/DDBJ whole genome shotgun (WGS) entry which is preliminary data.</text>
</comment>
<dbReference type="GO" id="GO:0015232">
    <property type="term" value="F:heme transmembrane transporter activity"/>
    <property type="evidence" value="ECO:0007669"/>
    <property type="project" value="InterPro"/>
</dbReference>
<dbReference type="InterPro" id="IPR003544">
    <property type="entry name" value="Cyt_c_biogenesis_CcmB"/>
</dbReference>
<dbReference type="GO" id="GO:0016020">
    <property type="term" value="C:membrane"/>
    <property type="evidence" value="ECO:0007669"/>
    <property type="project" value="UniProtKB-SubCell"/>
</dbReference>
<gene>
    <name evidence="7" type="ORF">S01H1_34890</name>
</gene>
<evidence type="ECO:0000256" key="2">
    <source>
        <dbReference type="ARBA" id="ARBA00010544"/>
    </source>
</evidence>
<evidence type="ECO:0000313" key="7">
    <source>
        <dbReference type="EMBL" id="GAG07284.1"/>
    </source>
</evidence>
<organism evidence="7">
    <name type="scientific">marine sediment metagenome</name>
    <dbReference type="NCBI Taxonomy" id="412755"/>
    <lineage>
        <taxon>unclassified sequences</taxon>
        <taxon>metagenomes</taxon>
        <taxon>ecological metagenomes</taxon>
    </lineage>
</organism>
<evidence type="ECO:0000256" key="5">
    <source>
        <dbReference type="ARBA" id="ARBA00023136"/>
    </source>
</evidence>
<name>X0UND8_9ZZZZ</name>
<protein>
    <submittedName>
        <fullName evidence="7">Uncharacterized protein</fullName>
    </submittedName>
</protein>
<dbReference type="EMBL" id="BARS01021759">
    <property type="protein sequence ID" value="GAG07284.1"/>
    <property type="molecule type" value="Genomic_DNA"/>
</dbReference>
<evidence type="ECO:0000256" key="4">
    <source>
        <dbReference type="ARBA" id="ARBA00022989"/>
    </source>
</evidence>
<comment type="similarity">
    <text evidence="2">Belongs to the CcmB/CycW/HelB family.</text>
</comment>
<dbReference type="AlphaFoldDB" id="X0UND8"/>
<evidence type="ECO:0000256" key="1">
    <source>
        <dbReference type="ARBA" id="ARBA00004141"/>
    </source>
</evidence>
<feature type="non-terminal residue" evidence="7">
    <location>
        <position position="84"/>
    </location>
</feature>
<proteinExistence type="inferred from homology"/>
<sequence>MALSYLLEKAMNLSFLHKVWAIVGKDIAAELHTREMVSAMLVFSVLMLLIFSFALDLRGAMARAAAPGVLWATVAFAGTLGLSR</sequence>
<keyword evidence="3 6" id="KW-0812">Transmembrane</keyword>
<dbReference type="GO" id="GO:0017004">
    <property type="term" value="P:cytochrome complex assembly"/>
    <property type="evidence" value="ECO:0007669"/>
    <property type="project" value="InterPro"/>
</dbReference>
<feature type="transmembrane region" description="Helical" evidence="6">
    <location>
        <begin position="36"/>
        <end position="55"/>
    </location>
</feature>
<keyword evidence="5 6" id="KW-0472">Membrane</keyword>
<feature type="transmembrane region" description="Helical" evidence="6">
    <location>
        <begin position="61"/>
        <end position="82"/>
    </location>
</feature>